<evidence type="ECO:0000313" key="3">
    <source>
        <dbReference type="EMBL" id="KAL0198134.1"/>
    </source>
</evidence>
<comment type="caution">
    <text evidence="3">The sequence shown here is derived from an EMBL/GenBank/DDBJ whole genome shotgun (WGS) entry which is preliminary data.</text>
</comment>
<sequence length="122" mass="12753">QSGSNPFEAYRTAVRVINHPNYDNPNNDNDIALLQLSSSVTFSNYIRPVCLAAAGSKVAAGTDSWVTGWGALQSGGQAPNILQEVMIPIVSNSDCDDAYGGSITSNMLCAGLLNEGGKDACQ</sequence>
<reference evidence="3 4" key="1">
    <citation type="submission" date="2024-05" db="EMBL/GenBank/DDBJ databases">
        <title>Genome sequencing and assembly of Indian major carp, Cirrhinus mrigala (Hamilton, 1822).</title>
        <authorList>
            <person name="Mohindra V."/>
            <person name="Chowdhury L.M."/>
            <person name="Lal K."/>
            <person name="Jena J.K."/>
        </authorList>
    </citation>
    <scope>NUCLEOTIDE SEQUENCE [LARGE SCALE GENOMIC DNA]</scope>
    <source>
        <strain evidence="3">CM1030</strain>
        <tissue evidence="3">Blood</tissue>
    </source>
</reference>
<dbReference type="Pfam" id="PF00089">
    <property type="entry name" value="Trypsin"/>
    <property type="match status" value="1"/>
</dbReference>
<dbReference type="AlphaFoldDB" id="A0ABD0RHX9"/>
<keyword evidence="1" id="KW-1015">Disulfide bond</keyword>
<gene>
    <name evidence="3" type="ORF">M9458_006674</name>
</gene>
<proteinExistence type="predicted"/>
<feature type="domain" description="Peptidase S1" evidence="2">
    <location>
        <begin position="15"/>
        <end position="122"/>
    </location>
</feature>
<organism evidence="3 4">
    <name type="scientific">Cirrhinus mrigala</name>
    <name type="common">Mrigala</name>
    <dbReference type="NCBI Taxonomy" id="683832"/>
    <lineage>
        <taxon>Eukaryota</taxon>
        <taxon>Metazoa</taxon>
        <taxon>Chordata</taxon>
        <taxon>Craniata</taxon>
        <taxon>Vertebrata</taxon>
        <taxon>Euteleostomi</taxon>
        <taxon>Actinopterygii</taxon>
        <taxon>Neopterygii</taxon>
        <taxon>Teleostei</taxon>
        <taxon>Ostariophysi</taxon>
        <taxon>Cypriniformes</taxon>
        <taxon>Cyprinidae</taxon>
        <taxon>Labeoninae</taxon>
        <taxon>Labeonini</taxon>
        <taxon>Cirrhinus</taxon>
    </lineage>
</organism>
<dbReference type="PANTHER" id="PTHR24252:SF7">
    <property type="entry name" value="HYALIN"/>
    <property type="match status" value="1"/>
</dbReference>
<name>A0ABD0RHX9_CIRMR</name>
<feature type="non-terminal residue" evidence="3">
    <location>
        <position position="122"/>
    </location>
</feature>
<dbReference type="PROSITE" id="PS50240">
    <property type="entry name" value="TRYPSIN_DOM"/>
    <property type="match status" value="1"/>
</dbReference>
<dbReference type="InterPro" id="IPR001254">
    <property type="entry name" value="Trypsin_dom"/>
</dbReference>
<accession>A0ABD0RHX9</accession>
<feature type="non-terminal residue" evidence="3">
    <location>
        <position position="1"/>
    </location>
</feature>
<protein>
    <recommendedName>
        <fullName evidence="2">Peptidase S1 domain-containing protein</fullName>
    </recommendedName>
</protein>
<dbReference type="SUPFAM" id="SSF50494">
    <property type="entry name" value="Trypsin-like serine proteases"/>
    <property type="match status" value="1"/>
</dbReference>
<dbReference type="EMBL" id="JAMKFB020000003">
    <property type="protein sequence ID" value="KAL0198134.1"/>
    <property type="molecule type" value="Genomic_DNA"/>
</dbReference>
<dbReference type="SMART" id="SM00020">
    <property type="entry name" value="Tryp_SPc"/>
    <property type="match status" value="1"/>
</dbReference>
<keyword evidence="4" id="KW-1185">Reference proteome</keyword>
<dbReference type="PANTHER" id="PTHR24252">
    <property type="entry name" value="ACROSIN-RELATED"/>
    <property type="match status" value="1"/>
</dbReference>
<evidence type="ECO:0000313" key="4">
    <source>
        <dbReference type="Proteomes" id="UP001529510"/>
    </source>
</evidence>
<dbReference type="InterPro" id="IPR043504">
    <property type="entry name" value="Peptidase_S1_PA_chymotrypsin"/>
</dbReference>
<dbReference type="Proteomes" id="UP001529510">
    <property type="component" value="Unassembled WGS sequence"/>
</dbReference>
<evidence type="ECO:0000259" key="2">
    <source>
        <dbReference type="PROSITE" id="PS50240"/>
    </source>
</evidence>
<dbReference type="Gene3D" id="2.40.10.10">
    <property type="entry name" value="Trypsin-like serine proteases"/>
    <property type="match status" value="1"/>
</dbReference>
<evidence type="ECO:0000256" key="1">
    <source>
        <dbReference type="ARBA" id="ARBA00023157"/>
    </source>
</evidence>
<dbReference type="InterPro" id="IPR009003">
    <property type="entry name" value="Peptidase_S1_PA"/>
</dbReference>